<dbReference type="RefSeq" id="WP_265351587.1">
    <property type="nucleotide sequence ID" value="NZ_JAMQPL010000002.1"/>
</dbReference>
<dbReference type="EMBL" id="JAMQPL010000002">
    <property type="protein sequence ID" value="MCW7529534.1"/>
    <property type="molecule type" value="Genomic_DNA"/>
</dbReference>
<evidence type="ECO:0000313" key="2">
    <source>
        <dbReference type="EMBL" id="MCW7529534.1"/>
    </source>
</evidence>
<dbReference type="Proteomes" id="UP001208912">
    <property type="component" value="Unassembled WGS sequence"/>
</dbReference>
<sequence length="208" mass="24057">MKSTYEVIENFSISNNKEVLFDINRKGINIAIWKRSPSKNIINYLDILSKIKNFSLQVNSKEIESIDKYLPIHYNHTELDFAKEMIQLSNLFAMITGSKEHNLHIATIENTQCPLFHVDFLSYRMICTYIGPGTQWIPNFNADRNHLGCGRNNHLVKDFRLVRETENFDVILMKGDTHPNDPNNGCIHKSPEIFNGSRIFIRIDGSLT</sequence>
<dbReference type="InterPro" id="IPR014955">
    <property type="entry name" value="DUF1826"/>
</dbReference>
<gene>
    <name evidence="1" type="ORF">ND861_08380</name>
    <name evidence="2" type="ORF">ND862_04855</name>
</gene>
<reference evidence="2 4" key="1">
    <citation type="submission" date="2022-06" db="EMBL/GenBank/DDBJ databases">
        <title>Leptospira isolates from biofilms formed at urban environments.</title>
        <authorList>
            <person name="Ribeiro P.S."/>
            <person name="Sousa T."/>
            <person name="Carvalho N."/>
            <person name="Aburjaile F."/>
            <person name="Neves F."/>
            <person name="Oliveira D."/>
            <person name="Blanco L."/>
            <person name="Lima J."/>
            <person name="Costa F."/>
            <person name="Brenig B."/>
            <person name="Soares S."/>
            <person name="Ramos R."/>
            <person name="Goes-Neto A."/>
            <person name="Matiuzzi M."/>
            <person name="Azevedo V."/>
            <person name="Ristow P."/>
        </authorList>
    </citation>
    <scope>NUCLEOTIDE SEQUENCE</scope>
    <source>
        <strain evidence="1 4">VSF19</strain>
        <strain evidence="2">VSF20</strain>
    </source>
</reference>
<name>A0AAW5VLT6_9LEPT</name>
<organism evidence="2 3">
    <name type="scientific">Leptospira soteropolitanensis</name>
    <dbReference type="NCBI Taxonomy" id="2950025"/>
    <lineage>
        <taxon>Bacteria</taxon>
        <taxon>Pseudomonadati</taxon>
        <taxon>Spirochaetota</taxon>
        <taxon>Spirochaetia</taxon>
        <taxon>Leptospirales</taxon>
        <taxon>Leptospiraceae</taxon>
        <taxon>Leptospira</taxon>
    </lineage>
</organism>
<proteinExistence type="predicted"/>
<keyword evidence="4" id="KW-1185">Reference proteome</keyword>
<dbReference type="AlphaFoldDB" id="A0AAW5VLT6"/>
<dbReference type="EMBL" id="JAMQPM010000002">
    <property type="protein sequence ID" value="MCW7526354.1"/>
    <property type="molecule type" value="Genomic_DNA"/>
</dbReference>
<evidence type="ECO:0000313" key="1">
    <source>
        <dbReference type="EMBL" id="MCW7526354.1"/>
    </source>
</evidence>
<accession>A0AAW5VLT6</accession>
<evidence type="ECO:0000313" key="3">
    <source>
        <dbReference type="Proteomes" id="UP001208540"/>
    </source>
</evidence>
<protein>
    <submittedName>
        <fullName evidence="2">DUF1826 domain-containing protein</fullName>
    </submittedName>
</protein>
<dbReference type="Proteomes" id="UP001208540">
    <property type="component" value="Unassembled WGS sequence"/>
</dbReference>
<evidence type="ECO:0000313" key="4">
    <source>
        <dbReference type="Proteomes" id="UP001208912"/>
    </source>
</evidence>
<comment type="caution">
    <text evidence="2">The sequence shown here is derived from an EMBL/GenBank/DDBJ whole genome shotgun (WGS) entry which is preliminary data.</text>
</comment>
<dbReference type="Pfam" id="PF08856">
    <property type="entry name" value="DUF1826"/>
    <property type="match status" value="1"/>
</dbReference>